<feature type="transmembrane region" description="Helical" evidence="1">
    <location>
        <begin position="87"/>
        <end position="104"/>
    </location>
</feature>
<keyword evidence="1" id="KW-0472">Membrane</keyword>
<feature type="transmembrane region" description="Helical" evidence="1">
    <location>
        <begin position="63"/>
        <end position="81"/>
    </location>
</feature>
<keyword evidence="3" id="KW-1185">Reference proteome</keyword>
<organism evidence="2 3">
    <name type="scientific">Fusibacter bizertensis</name>
    <dbReference type="NCBI Taxonomy" id="1488331"/>
    <lineage>
        <taxon>Bacteria</taxon>
        <taxon>Bacillati</taxon>
        <taxon>Bacillota</taxon>
        <taxon>Clostridia</taxon>
        <taxon>Eubacteriales</taxon>
        <taxon>Eubacteriales Family XII. Incertae Sedis</taxon>
        <taxon>Fusibacter</taxon>
    </lineage>
</organism>
<proteinExistence type="predicted"/>
<evidence type="ECO:0000256" key="1">
    <source>
        <dbReference type="SAM" id="Phobius"/>
    </source>
</evidence>
<feature type="transmembrane region" description="Helical" evidence="1">
    <location>
        <begin position="12"/>
        <end position="29"/>
    </location>
</feature>
<dbReference type="Proteomes" id="UP001158045">
    <property type="component" value="Unassembled WGS sequence"/>
</dbReference>
<protein>
    <recommendedName>
        <fullName evidence="4">DUF4149 domain-containing protein</fullName>
    </recommendedName>
</protein>
<gene>
    <name evidence="2" type="ORF">QE109_03940</name>
</gene>
<feature type="transmembrane region" description="Helical" evidence="1">
    <location>
        <begin position="133"/>
        <end position="155"/>
    </location>
</feature>
<keyword evidence="1" id="KW-1133">Transmembrane helix</keyword>
<name>A0ABT6NA49_9FIRM</name>
<sequence>MVKALRNPRYFNLIYQVLLVVVFIQQIYYPQEYKYVHLALVFIRMIISEAYDQKHRYFKFEEYFVFAILVTSFVSVIEAIYSIQLGLVYLLSLAVAVVIMSTFLKTMIDDSKNGLGEKKFHPKHIEMLAKGKLFTNGVLMALIGVNVMILFYVLYEIIKLLS</sequence>
<dbReference type="EMBL" id="JARYZI010000002">
    <property type="protein sequence ID" value="MDH8677284.1"/>
    <property type="molecule type" value="Genomic_DNA"/>
</dbReference>
<dbReference type="RefSeq" id="WP_281093096.1">
    <property type="nucleotide sequence ID" value="NZ_JARYZI010000002.1"/>
</dbReference>
<evidence type="ECO:0000313" key="3">
    <source>
        <dbReference type="Proteomes" id="UP001158045"/>
    </source>
</evidence>
<accession>A0ABT6NA49</accession>
<keyword evidence="1" id="KW-0812">Transmembrane</keyword>
<comment type="caution">
    <text evidence="2">The sequence shown here is derived from an EMBL/GenBank/DDBJ whole genome shotgun (WGS) entry which is preliminary data.</text>
</comment>
<evidence type="ECO:0008006" key="4">
    <source>
        <dbReference type="Google" id="ProtNLM"/>
    </source>
</evidence>
<evidence type="ECO:0000313" key="2">
    <source>
        <dbReference type="EMBL" id="MDH8677284.1"/>
    </source>
</evidence>
<reference evidence="2 3" key="1">
    <citation type="submission" date="2023-04" db="EMBL/GenBank/DDBJ databases">
        <title>Fusibacter bizertensis strain WBS, isolated from littoral bottom sediments of the Arctic seas - biochemical and genomic analysis.</title>
        <authorList>
            <person name="Brioukhanov A.L."/>
        </authorList>
    </citation>
    <scope>NUCLEOTIDE SEQUENCE [LARGE SCALE GENOMIC DNA]</scope>
    <source>
        <strain evidence="2 3">WBS</strain>
    </source>
</reference>